<keyword evidence="6" id="KW-0808">Transferase</keyword>
<dbReference type="PANTHER" id="PTHR43047:SF9">
    <property type="entry name" value="HISTIDINE KINASE"/>
    <property type="match status" value="1"/>
</dbReference>
<dbReference type="FunFam" id="1.10.287.130:FF:000063">
    <property type="entry name" value="Hybrid sensor histidine kinase/response regulator"/>
    <property type="match status" value="1"/>
</dbReference>
<dbReference type="Gene3D" id="3.30.565.10">
    <property type="entry name" value="Histidine kinase-like ATPase, C-terminal domain"/>
    <property type="match status" value="1"/>
</dbReference>
<keyword evidence="9" id="KW-0418">Kinase</keyword>
<dbReference type="CDD" id="cd12914">
    <property type="entry name" value="PDC1_DGC_like"/>
    <property type="match status" value="1"/>
</dbReference>
<dbReference type="InterPro" id="IPR000014">
    <property type="entry name" value="PAS"/>
</dbReference>
<comment type="caution">
    <text evidence="14">Lacks conserved residue(s) required for the propagation of feature annotation.</text>
</comment>
<evidence type="ECO:0000256" key="11">
    <source>
        <dbReference type="ARBA" id="ARBA00022989"/>
    </source>
</evidence>
<evidence type="ECO:0000256" key="13">
    <source>
        <dbReference type="ARBA" id="ARBA00023136"/>
    </source>
</evidence>
<proteinExistence type="predicted"/>
<sequence>MSIRRPLRWLWLCLLLLAMGGSATLGGWLAWQRGMDGIAAQAGDRLELHALAVQRLIDRFRVLPTVLALDPHLRAALATPASAEQVRNLDDWMKRANEAAHASTLTLLDHQGRAIAANNWDTPASNVGIDYRFRPYFQDAMREGHATFYAVGVSTNVAGYFIAQAIEDDAGQRLGVVVLKITLDTLPDDWKKGGNDIVLLADAHGVVFLDNRDGAWSYRSLGPLTEAARVDIDATRQYGGRPLPPIGRRIFGPLGDGGERVRATSPSLSHDVVWRSLAMPQQAWTLHLLADAHPAMIAGRHAALIVLIAWLPVILFGLFLQQRWRLARLRQRSREELEQMVAHHAAALRSAQDSVVAAAHEATQTGQRSLEHLPQGISVVDADLKLVAWNSRYQQIFGFPDEYMRVGRPIEDMFRFNARRGLLGPGDVEDAIERRLQYLRQGSPHMYERERPDGTTFEIHGNPLPDGGFVTSYADITAYKAAARELRTLTSSLEQRVDERTRDLNEAKAEAERVSRSKTRFIAAAVHDLLQPLNAARMFLGALAERASGAEERELVERVRQALQTQDELLASLLDVSRLEGGAVEPRLTNLALGPMLSDLARQFGLLAAARGLALHEVRTQVHVRSDALLLRRVLQNFLSNAIHYTPRGRVVIGIRRVAGSARIEVWDTGLGIPEAKTRAIFDEFLRLDSGVDRDRRSAGLGLSIVDRIGRLLGAPVTVRSWPGRGSVFSIAVPLAVAPGVEATTDRAVDDDSPLVGRRILLVDTDEATRASTASLLAGWGCDVVAVGGAEAALRHAETDDPPDVLILEHPLDDAPGDGLRTSLRARWGTKPPTVLIAMRPSESDIRNAADEGLRYLTKPLAPARLRAVLSRLLMVSHPPS</sequence>
<dbReference type="GO" id="GO:0009927">
    <property type="term" value="F:histidine phosphotransfer kinase activity"/>
    <property type="evidence" value="ECO:0007669"/>
    <property type="project" value="TreeGrafter"/>
</dbReference>
<dbReference type="Gene3D" id="3.30.450.20">
    <property type="entry name" value="PAS domain"/>
    <property type="match status" value="3"/>
</dbReference>
<protein>
    <recommendedName>
        <fullName evidence="3">histidine kinase</fullName>
        <ecNumber evidence="3">2.7.13.3</ecNumber>
    </recommendedName>
</protein>
<dbReference type="FunFam" id="3.30.565.10:FF:000049">
    <property type="entry name" value="Two-component sensor histidine kinase"/>
    <property type="match status" value="1"/>
</dbReference>
<dbReference type="AlphaFoldDB" id="A0A7X5ZHS2"/>
<evidence type="ECO:0000259" key="17">
    <source>
        <dbReference type="PROSITE" id="PS50109"/>
    </source>
</evidence>
<evidence type="ECO:0000259" key="18">
    <source>
        <dbReference type="PROSITE" id="PS50110"/>
    </source>
</evidence>
<dbReference type="InterPro" id="IPR003594">
    <property type="entry name" value="HATPase_dom"/>
</dbReference>
<dbReference type="PRINTS" id="PR00344">
    <property type="entry name" value="BCTRLSENSOR"/>
</dbReference>
<dbReference type="PROSITE" id="PS50110">
    <property type="entry name" value="RESPONSE_REGULATORY"/>
    <property type="match status" value="1"/>
</dbReference>
<dbReference type="Pfam" id="PF00512">
    <property type="entry name" value="HisKA"/>
    <property type="match status" value="1"/>
</dbReference>
<reference evidence="19 20" key="1">
    <citation type="submission" date="2020-03" db="EMBL/GenBank/DDBJ databases">
        <authorList>
            <person name="Lai Q."/>
        </authorList>
    </citation>
    <scope>NUCLEOTIDE SEQUENCE [LARGE SCALE GENOMIC DNA]</scope>
    <source>
        <strain evidence="19 20">CCUG 25036</strain>
    </source>
</reference>
<dbReference type="Pfam" id="PF12860">
    <property type="entry name" value="PAS_7"/>
    <property type="match status" value="1"/>
</dbReference>
<dbReference type="InterPro" id="IPR004358">
    <property type="entry name" value="Sig_transdc_His_kin-like_C"/>
</dbReference>
<dbReference type="EC" id="2.7.13.3" evidence="3"/>
<dbReference type="InterPro" id="IPR033479">
    <property type="entry name" value="dCache_1"/>
</dbReference>
<keyword evidence="4" id="KW-1003">Cell membrane</keyword>
<evidence type="ECO:0000256" key="16">
    <source>
        <dbReference type="SAM" id="Phobius"/>
    </source>
</evidence>
<dbReference type="CDD" id="cd00082">
    <property type="entry name" value="HisKA"/>
    <property type="match status" value="1"/>
</dbReference>
<dbReference type="InterPro" id="IPR029151">
    <property type="entry name" value="Sensor-like_sf"/>
</dbReference>
<dbReference type="GO" id="GO:0000155">
    <property type="term" value="F:phosphorelay sensor kinase activity"/>
    <property type="evidence" value="ECO:0007669"/>
    <property type="project" value="InterPro"/>
</dbReference>
<dbReference type="GO" id="GO:0005524">
    <property type="term" value="F:ATP binding"/>
    <property type="evidence" value="ECO:0007669"/>
    <property type="project" value="UniProtKB-KW"/>
</dbReference>
<dbReference type="InterPro" id="IPR005467">
    <property type="entry name" value="His_kinase_dom"/>
</dbReference>
<dbReference type="CDD" id="cd00130">
    <property type="entry name" value="PAS"/>
    <property type="match status" value="1"/>
</dbReference>
<dbReference type="SMART" id="SM00387">
    <property type="entry name" value="HATPase_c"/>
    <property type="match status" value="1"/>
</dbReference>
<dbReference type="InterPro" id="IPR003661">
    <property type="entry name" value="HisK_dim/P_dom"/>
</dbReference>
<keyword evidence="5" id="KW-0597">Phosphoprotein</keyword>
<keyword evidence="20" id="KW-1185">Reference proteome</keyword>
<evidence type="ECO:0000256" key="2">
    <source>
        <dbReference type="ARBA" id="ARBA00004651"/>
    </source>
</evidence>
<comment type="subcellular location">
    <subcellularLocation>
        <location evidence="2">Cell membrane</location>
        <topology evidence="2">Multi-pass membrane protein</topology>
    </subcellularLocation>
</comment>
<dbReference type="SMART" id="SM00388">
    <property type="entry name" value="HisKA"/>
    <property type="match status" value="1"/>
</dbReference>
<feature type="domain" description="Response regulatory" evidence="18">
    <location>
        <begin position="759"/>
        <end position="874"/>
    </location>
</feature>
<accession>A0A7X5ZHS2</accession>
<evidence type="ECO:0000256" key="1">
    <source>
        <dbReference type="ARBA" id="ARBA00000085"/>
    </source>
</evidence>
<dbReference type="Gene3D" id="6.10.250.3020">
    <property type="match status" value="1"/>
</dbReference>
<feature type="transmembrane region" description="Helical" evidence="16">
    <location>
        <begin position="302"/>
        <end position="320"/>
    </location>
</feature>
<dbReference type="InterPro" id="IPR036890">
    <property type="entry name" value="HATPase_C_sf"/>
</dbReference>
<dbReference type="SUPFAM" id="SSF55874">
    <property type="entry name" value="ATPase domain of HSP90 chaperone/DNA topoisomerase II/histidine kinase"/>
    <property type="match status" value="1"/>
</dbReference>
<keyword evidence="10" id="KW-0067">ATP-binding</keyword>
<dbReference type="Pfam" id="PF00072">
    <property type="entry name" value="Response_reg"/>
    <property type="match status" value="1"/>
</dbReference>
<dbReference type="InterPro" id="IPR011006">
    <property type="entry name" value="CheY-like_superfamily"/>
</dbReference>
<dbReference type="Pfam" id="PF02518">
    <property type="entry name" value="HATPase_c"/>
    <property type="match status" value="1"/>
</dbReference>
<dbReference type="Gene3D" id="3.40.50.2300">
    <property type="match status" value="1"/>
</dbReference>
<organism evidence="19 20">
    <name type="scientific">Luteibacter anthropi</name>
    <dbReference type="NCBI Taxonomy" id="564369"/>
    <lineage>
        <taxon>Bacteria</taxon>
        <taxon>Pseudomonadati</taxon>
        <taxon>Pseudomonadota</taxon>
        <taxon>Gammaproteobacteria</taxon>
        <taxon>Lysobacterales</taxon>
        <taxon>Rhodanobacteraceae</taxon>
        <taxon>Luteibacter</taxon>
    </lineage>
</organism>
<name>A0A7X5ZHS2_9GAMM</name>
<evidence type="ECO:0000313" key="19">
    <source>
        <dbReference type="EMBL" id="NII06004.1"/>
    </source>
</evidence>
<evidence type="ECO:0000256" key="10">
    <source>
        <dbReference type="ARBA" id="ARBA00022840"/>
    </source>
</evidence>
<dbReference type="GO" id="GO:0005886">
    <property type="term" value="C:plasma membrane"/>
    <property type="evidence" value="ECO:0007669"/>
    <property type="project" value="UniProtKB-SubCell"/>
</dbReference>
<dbReference type="Proteomes" id="UP000490980">
    <property type="component" value="Unassembled WGS sequence"/>
</dbReference>
<evidence type="ECO:0000256" key="5">
    <source>
        <dbReference type="ARBA" id="ARBA00022553"/>
    </source>
</evidence>
<comment type="caution">
    <text evidence="19">The sequence shown here is derived from an EMBL/GenBank/DDBJ whole genome shotgun (WGS) entry which is preliminary data.</text>
</comment>
<evidence type="ECO:0000256" key="6">
    <source>
        <dbReference type="ARBA" id="ARBA00022679"/>
    </source>
</evidence>
<dbReference type="SUPFAM" id="SSF52172">
    <property type="entry name" value="CheY-like"/>
    <property type="match status" value="1"/>
</dbReference>
<dbReference type="SMART" id="SM00448">
    <property type="entry name" value="REC"/>
    <property type="match status" value="1"/>
</dbReference>
<evidence type="ECO:0000256" key="3">
    <source>
        <dbReference type="ARBA" id="ARBA00012438"/>
    </source>
</evidence>
<evidence type="ECO:0000256" key="15">
    <source>
        <dbReference type="SAM" id="Coils"/>
    </source>
</evidence>
<evidence type="ECO:0000256" key="12">
    <source>
        <dbReference type="ARBA" id="ARBA00023012"/>
    </source>
</evidence>
<keyword evidence="7 16" id="KW-0812">Transmembrane</keyword>
<feature type="domain" description="Histidine kinase" evidence="17">
    <location>
        <begin position="524"/>
        <end position="737"/>
    </location>
</feature>
<evidence type="ECO:0000256" key="7">
    <source>
        <dbReference type="ARBA" id="ARBA00022692"/>
    </source>
</evidence>
<evidence type="ECO:0000256" key="14">
    <source>
        <dbReference type="PROSITE-ProRule" id="PRU00169"/>
    </source>
</evidence>
<keyword evidence="15" id="KW-0175">Coiled coil</keyword>
<dbReference type="PANTHER" id="PTHR43047">
    <property type="entry name" value="TWO-COMPONENT HISTIDINE PROTEIN KINASE"/>
    <property type="match status" value="1"/>
</dbReference>
<keyword evidence="8" id="KW-0547">Nucleotide-binding</keyword>
<dbReference type="SUPFAM" id="SSF47384">
    <property type="entry name" value="Homodimeric domain of signal transducing histidine kinase"/>
    <property type="match status" value="1"/>
</dbReference>
<keyword evidence="11 16" id="KW-1133">Transmembrane helix</keyword>
<dbReference type="SUPFAM" id="SSF103190">
    <property type="entry name" value="Sensory domain-like"/>
    <property type="match status" value="1"/>
</dbReference>
<dbReference type="PROSITE" id="PS50109">
    <property type="entry name" value="HIS_KIN"/>
    <property type="match status" value="1"/>
</dbReference>
<dbReference type="Pfam" id="PF02743">
    <property type="entry name" value="dCache_1"/>
    <property type="match status" value="1"/>
</dbReference>
<dbReference type="EMBL" id="JAARLZ010000003">
    <property type="protein sequence ID" value="NII06004.1"/>
    <property type="molecule type" value="Genomic_DNA"/>
</dbReference>
<dbReference type="SUPFAM" id="SSF55785">
    <property type="entry name" value="PYP-like sensor domain (PAS domain)"/>
    <property type="match status" value="1"/>
</dbReference>
<comment type="catalytic activity">
    <reaction evidence="1">
        <text>ATP + protein L-histidine = ADP + protein N-phospho-L-histidine.</text>
        <dbReference type="EC" id="2.7.13.3"/>
    </reaction>
</comment>
<dbReference type="Gene3D" id="1.10.287.130">
    <property type="match status" value="1"/>
</dbReference>
<evidence type="ECO:0000256" key="8">
    <source>
        <dbReference type="ARBA" id="ARBA00022741"/>
    </source>
</evidence>
<feature type="coiled-coil region" evidence="15">
    <location>
        <begin position="490"/>
        <end position="517"/>
    </location>
</feature>
<keyword evidence="12" id="KW-0902">Two-component regulatory system</keyword>
<evidence type="ECO:0000256" key="9">
    <source>
        <dbReference type="ARBA" id="ARBA00022777"/>
    </source>
</evidence>
<keyword evidence="13 16" id="KW-0472">Membrane</keyword>
<dbReference type="InterPro" id="IPR035965">
    <property type="entry name" value="PAS-like_dom_sf"/>
</dbReference>
<dbReference type="InterPro" id="IPR036097">
    <property type="entry name" value="HisK_dim/P_sf"/>
</dbReference>
<evidence type="ECO:0000256" key="4">
    <source>
        <dbReference type="ARBA" id="ARBA00022475"/>
    </source>
</evidence>
<dbReference type="InterPro" id="IPR001789">
    <property type="entry name" value="Sig_transdc_resp-reg_receiver"/>
</dbReference>
<gene>
    <name evidence="19" type="ORF">HBF25_06310</name>
</gene>
<evidence type="ECO:0000313" key="20">
    <source>
        <dbReference type="Proteomes" id="UP000490980"/>
    </source>
</evidence>